<keyword evidence="1" id="KW-0175">Coiled coil</keyword>
<comment type="caution">
    <text evidence="2">The sequence shown here is derived from an EMBL/GenBank/DDBJ whole genome shotgun (WGS) entry which is preliminary data.</text>
</comment>
<evidence type="ECO:0000313" key="3">
    <source>
        <dbReference type="Proteomes" id="UP000006201"/>
    </source>
</evidence>
<dbReference type="InterPro" id="IPR007139">
    <property type="entry name" value="DUF349"/>
</dbReference>
<organism evidence="2 3">
    <name type="scientific">Pseudoalteromonas tunicata D2</name>
    <dbReference type="NCBI Taxonomy" id="87626"/>
    <lineage>
        <taxon>Bacteria</taxon>
        <taxon>Pseudomonadati</taxon>
        <taxon>Pseudomonadota</taxon>
        <taxon>Gammaproteobacteria</taxon>
        <taxon>Alteromonadales</taxon>
        <taxon>Pseudoalteromonadaceae</taxon>
        <taxon>Pseudoalteromonas</taxon>
    </lineage>
</organism>
<dbReference type="STRING" id="87626.PTD2_22372"/>
<evidence type="ECO:0000313" key="2">
    <source>
        <dbReference type="EMBL" id="EAR28608.1"/>
    </source>
</evidence>
<keyword evidence="3" id="KW-1185">Reference proteome</keyword>
<feature type="coiled-coil region" evidence="1">
    <location>
        <begin position="737"/>
        <end position="767"/>
    </location>
</feature>
<dbReference type="eggNOG" id="COG0466">
    <property type="taxonomic scope" value="Bacteria"/>
</dbReference>
<dbReference type="Pfam" id="PF03993">
    <property type="entry name" value="DUF349"/>
    <property type="match status" value="2"/>
</dbReference>
<proteinExistence type="predicted"/>
<dbReference type="SUPFAM" id="SSF58113">
    <property type="entry name" value="Apolipoprotein A-I"/>
    <property type="match status" value="1"/>
</dbReference>
<dbReference type="OrthoDB" id="5523335at2"/>
<accession>A4CB50</accession>
<feature type="coiled-coil region" evidence="1">
    <location>
        <begin position="253"/>
        <end position="311"/>
    </location>
</feature>
<reference evidence="2 3" key="1">
    <citation type="submission" date="2006-02" db="EMBL/GenBank/DDBJ databases">
        <authorList>
            <person name="Moran M.A."/>
            <person name="Kjelleberg S."/>
            <person name="Egan S."/>
            <person name="Saunders N."/>
            <person name="Thomas T."/>
            <person name="Ferriera S."/>
            <person name="Johnson J."/>
            <person name="Kravitz S."/>
            <person name="Halpern A."/>
            <person name="Remington K."/>
            <person name="Beeson K."/>
            <person name="Tran B."/>
            <person name="Rogers Y.-H."/>
            <person name="Friedman R."/>
            <person name="Venter J.C."/>
        </authorList>
    </citation>
    <scope>NUCLEOTIDE SEQUENCE [LARGE SCALE GENOMIC DNA]</scope>
    <source>
        <strain evidence="2 3">D2</strain>
    </source>
</reference>
<dbReference type="Proteomes" id="UP000006201">
    <property type="component" value="Unassembled WGS sequence"/>
</dbReference>
<protein>
    <submittedName>
        <fullName evidence="2">Putative orphan protein</fullName>
    </submittedName>
</protein>
<dbReference type="RefSeq" id="WP_009840434.1">
    <property type="nucleotide sequence ID" value="NZ_CH959301.1"/>
</dbReference>
<evidence type="ECO:0000256" key="1">
    <source>
        <dbReference type="SAM" id="Coils"/>
    </source>
</evidence>
<dbReference type="HOGENOM" id="CLU_322596_0_0_6"/>
<dbReference type="AlphaFoldDB" id="A4CB50"/>
<gene>
    <name evidence="2" type="ORF">PTD2_22372</name>
</gene>
<dbReference type="EMBL" id="AAOH01000004">
    <property type="protein sequence ID" value="EAR28608.1"/>
    <property type="molecule type" value="Genomic_DNA"/>
</dbReference>
<sequence>MIFKTLFTPKWKHPKLATRLNAVEQLDSSQSKDLQILNQLAFSDESVEVRRKALTKLNDIKIWWQAFKEEQEHSIKEMAEKQVMNAVLNQNDSLPAQCRTDYIDRCGRPQVLEKLALTDSDLALRLKLLKRLAKANLIETAFNEADEAFQLQLMDLIEQYSLLRTVKNKAQGHAAAVIADKLEAQKLAKEMPPKVEKEVQLILAKLNALREKNDYLAVKADAIALYDAWNNLELQWLATEQKETFKEKFRLLETKLEQKIASLAAAYEQEQQRIEQANEIKAQQAALNDALAQLEAKIETAMADLSHQQLEQLQQMQRNCDALLKITPNVAADVQQRYQGFAKKVALLPEVISAVAAINQQLNAYSALVVPTDQASLETVQQAFSQWQNDTKQSINALPKELVANYRKPFNALVKQWQEQVAPISQELVQLQTQCHKKLKDLKRLINQGRFNVAFGVFKGMDQLYQGLTPSYQETLQKEYQQVEEQLANAKDWQQYVGEPKREALIEELKEFVQTQCTDPKARAEQVKKFRSQWNELGKTISEQDKQNGEIFNQLVEAAFVPCREYFAEQEAIRAQNIIEREAIISKMQALHSQLESTEFDLKAVESEFNKLTKAWRSAGSVETKAFKPLLESYKVAERPITTAIRTMHRTHAEQKAELVAQAKLLVESDDVFSAANEIKELQKKWKTIGFAGNKQEPELWQRFRAYNDELFAKRDTYKSEQDERNVALTAQWLNELAQLREAFNEISQNKSQLVELQQQLATFTAQVGSDAKKVQEGITTLNQLIENAISTINSKQVSENYHALFAALEQNEAPQERWIKKVSTHLTREQLLVRIEILSQVPSATTNETLRMSEQVAMLNERMSGQELDRDQLLLLWVNQGELTDAHREQLTVLKQLYTA</sequence>
<name>A4CB50_9GAMM</name>